<accession>A0ABU3DHY2</accession>
<evidence type="ECO:0000256" key="3">
    <source>
        <dbReference type="ARBA" id="ARBA00022475"/>
    </source>
</evidence>
<organism evidence="9 10">
    <name type="scientific">Tropicimonas omnivorans</name>
    <dbReference type="NCBI Taxonomy" id="3075590"/>
    <lineage>
        <taxon>Bacteria</taxon>
        <taxon>Pseudomonadati</taxon>
        <taxon>Pseudomonadota</taxon>
        <taxon>Alphaproteobacteria</taxon>
        <taxon>Rhodobacterales</taxon>
        <taxon>Roseobacteraceae</taxon>
        <taxon>Tropicimonas</taxon>
    </lineage>
</organism>
<dbReference type="PANTHER" id="PTHR40074">
    <property type="entry name" value="O-ACETYLTRANSFERASE WECH"/>
    <property type="match status" value="1"/>
</dbReference>
<feature type="transmembrane region" description="Helical" evidence="7">
    <location>
        <begin position="197"/>
        <end position="221"/>
    </location>
</feature>
<feature type="transmembrane region" description="Helical" evidence="7">
    <location>
        <begin position="48"/>
        <end position="70"/>
    </location>
</feature>
<evidence type="ECO:0000256" key="4">
    <source>
        <dbReference type="ARBA" id="ARBA00022692"/>
    </source>
</evidence>
<keyword evidence="3" id="KW-1003">Cell membrane</keyword>
<comment type="similarity">
    <text evidence="2">Belongs to the acyltransferase 3 family.</text>
</comment>
<comment type="subcellular location">
    <subcellularLocation>
        <location evidence="1">Cell membrane</location>
        <topology evidence="1">Multi-pass membrane protein</topology>
    </subcellularLocation>
</comment>
<keyword evidence="10" id="KW-1185">Reference proteome</keyword>
<dbReference type="EMBL" id="JAVRHL010000003">
    <property type="protein sequence ID" value="MDT0683173.1"/>
    <property type="molecule type" value="Genomic_DNA"/>
</dbReference>
<evidence type="ECO:0000256" key="2">
    <source>
        <dbReference type="ARBA" id="ARBA00007400"/>
    </source>
</evidence>
<feature type="transmembrane region" description="Helical" evidence="7">
    <location>
        <begin position="332"/>
        <end position="353"/>
    </location>
</feature>
<evidence type="ECO:0000256" key="1">
    <source>
        <dbReference type="ARBA" id="ARBA00004651"/>
    </source>
</evidence>
<keyword evidence="9" id="KW-0032">Aminotransferase</keyword>
<dbReference type="RefSeq" id="WP_311691475.1">
    <property type="nucleotide sequence ID" value="NZ_JAVRHL010000003.1"/>
</dbReference>
<dbReference type="EC" id="2.3.1.-" evidence="9"/>
<feature type="transmembrane region" description="Helical" evidence="7">
    <location>
        <begin position="241"/>
        <end position="260"/>
    </location>
</feature>
<dbReference type="GO" id="GO:0008483">
    <property type="term" value="F:transaminase activity"/>
    <property type="evidence" value="ECO:0007669"/>
    <property type="project" value="UniProtKB-KW"/>
</dbReference>
<evidence type="ECO:0000259" key="8">
    <source>
        <dbReference type="Pfam" id="PF01757"/>
    </source>
</evidence>
<keyword evidence="5 7" id="KW-1133">Transmembrane helix</keyword>
<gene>
    <name evidence="9" type="ORF">RM543_10785</name>
</gene>
<dbReference type="GO" id="GO:0016746">
    <property type="term" value="F:acyltransferase activity"/>
    <property type="evidence" value="ECO:0007669"/>
    <property type="project" value="UniProtKB-KW"/>
</dbReference>
<evidence type="ECO:0000313" key="9">
    <source>
        <dbReference type="EMBL" id="MDT0683173.1"/>
    </source>
</evidence>
<sequence>MAQTERYVWLDTLRLTAGVSMIGLHATADANGQPFVDYSEVERIAPMLVRAIIYVARTELFIIIALFLLLMSLDRRPRSYSRVIADQARRLLVPFVFWTVFYAFYSLLKADAFGYGTALRAELADPVIWARYLLLGASKYHMHFIPTLFGIILAYPLFRLAVKQPILGLGVLATLALKRELDGFVYSTFWDTEALSWIVRFVKCLTYVGYGMVAGAFLGLWRTSGGLADPADAREAWVPPLLFAGAALFLAKLAATWLTVQKGEWPYGFTAGYWADYLMPIVLFAICMCFAGRRWPGWISVAAPYAFGIYLCHPIFLDLAEIAISGVPLSPILQIGVKIGVALSGTSALVWLIGRCPPLAWTIGLGPLPLPRRFRPATAA</sequence>
<feature type="transmembrane region" description="Helical" evidence="7">
    <location>
        <begin position="298"/>
        <end position="317"/>
    </location>
</feature>
<keyword evidence="9" id="KW-0808">Transferase</keyword>
<name>A0ABU3DHY2_9RHOB</name>
<keyword evidence="9" id="KW-0012">Acyltransferase</keyword>
<dbReference type="InterPro" id="IPR002656">
    <property type="entry name" value="Acyl_transf_3_dom"/>
</dbReference>
<protein>
    <submittedName>
        <fullName evidence="9">Acyltransferase</fullName>
        <ecNumber evidence="9">2.3.1.-</ecNumber>
    </submittedName>
</protein>
<keyword evidence="4 7" id="KW-0812">Transmembrane</keyword>
<evidence type="ECO:0000256" key="7">
    <source>
        <dbReference type="SAM" id="Phobius"/>
    </source>
</evidence>
<feature type="transmembrane region" description="Helical" evidence="7">
    <location>
        <begin position="91"/>
        <end position="108"/>
    </location>
</feature>
<feature type="domain" description="Acyltransferase 3" evidence="8">
    <location>
        <begin position="8"/>
        <end position="349"/>
    </location>
</feature>
<feature type="transmembrane region" description="Helical" evidence="7">
    <location>
        <begin position="7"/>
        <end position="28"/>
    </location>
</feature>
<dbReference type="Proteomes" id="UP001265259">
    <property type="component" value="Unassembled WGS sequence"/>
</dbReference>
<feature type="transmembrane region" description="Helical" evidence="7">
    <location>
        <begin position="128"/>
        <end position="153"/>
    </location>
</feature>
<evidence type="ECO:0000256" key="6">
    <source>
        <dbReference type="ARBA" id="ARBA00023136"/>
    </source>
</evidence>
<comment type="caution">
    <text evidence="9">The sequence shown here is derived from an EMBL/GenBank/DDBJ whole genome shotgun (WGS) entry which is preliminary data.</text>
</comment>
<keyword evidence="6 7" id="KW-0472">Membrane</keyword>
<dbReference type="PANTHER" id="PTHR40074:SF2">
    <property type="entry name" value="O-ACETYLTRANSFERASE WECH"/>
    <property type="match status" value="1"/>
</dbReference>
<dbReference type="Pfam" id="PF01757">
    <property type="entry name" value="Acyl_transf_3"/>
    <property type="match status" value="1"/>
</dbReference>
<evidence type="ECO:0000256" key="5">
    <source>
        <dbReference type="ARBA" id="ARBA00022989"/>
    </source>
</evidence>
<reference evidence="9 10" key="1">
    <citation type="submission" date="2023-09" db="EMBL/GenBank/DDBJ databases">
        <authorList>
            <person name="Rey-Velasco X."/>
        </authorList>
    </citation>
    <scope>NUCLEOTIDE SEQUENCE [LARGE SCALE GENOMIC DNA]</scope>
    <source>
        <strain evidence="9 10">F158</strain>
    </source>
</reference>
<evidence type="ECO:0000313" key="10">
    <source>
        <dbReference type="Proteomes" id="UP001265259"/>
    </source>
</evidence>
<proteinExistence type="inferred from homology"/>